<sequence length="103" mass="12467">MLQIFSNYKIYFISFGEKVVNFLSYCAQIVKTIIIWIHSCLLQIFQNCTNIIFYIFDYCKEFFNDFKPKKEENLFSKNLSIKKEEKKEEVFLTRNLILLSPRI</sequence>
<comment type="caution">
    <text evidence="1">The sequence shown here is derived from an EMBL/GenBank/DDBJ whole genome shotgun (WGS) entry which is preliminary data.</text>
</comment>
<gene>
    <name evidence="1" type="ORF">MENTE1834_LOCUS9996</name>
</gene>
<organism evidence="1 2">
    <name type="scientific">Meloidogyne enterolobii</name>
    <name type="common">Root-knot nematode worm</name>
    <name type="synonym">Meloidogyne mayaguensis</name>
    <dbReference type="NCBI Taxonomy" id="390850"/>
    <lineage>
        <taxon>Eukaryota</taxon>
        <taxon>Metazoa</taxon>
        <taxon>Ecdysozoa</taxon>
        <taxon>Nematoda</taxon>
        <taxon>Chromadorea</taxon>
        <taxon>Rhabditida</taxon>
        <taxon>Tylenchina</taxon>
        <taxon>Tylenchomorpha</taxon>
        <taxon>Tylenchoidea</taxon>
        <taxon>Meloidogynidae</taxon>
        <taxon>Meloidogyninae</taxon>
        <taxon>Meloidogyne</taxon>
    </lineage>
</organism>
<proteinExistence type="predicted"/>
<evidence type="ECO:0000313" key="1">
    <source>
        <dbReference type="EMBL" id="CAK5039646.1"/>
    </source>
</evidence>
<dbReference type="Proteomes" id="UP001497535">
    <property type="component" value="Unassembled WGS sequence"/>
</dbReference>
<keyword evidence="2" id="KW-1185">Reference proteome</keyword>
<dbReference type="EMBL" id="CAVMJV010000009">
    <property type="protein sequence ID" value="CAK5039646.1"/>
    <property type="molecule type" value="Genomic_DNA"/>
</dbReference>
<evidence type="ECO:0000313" key="2">
    <source>
        <dbReference type="Proteomes" id="UP001497535"/>
    </source>
</evidence>
<reference evidence="1" key="1">
    <citation type="submission" date="2023-11" db="EMBL/GenBank/DDBJ databases">
        <authorList>
            <person name="Poullet M."/>
        </authorList>
    </citation>
    <scope>NUCLEOTIDE SEQUENCE</scope>
    <source>
        <strain evidence="1">E1834</strain>
    </source>
</reference>
<name>A0ACB0YBD9_MELEN</name>
<accession>A0ACB0YBD9</accession>
<protein>
    <submittedName>
        <fullName evidence="1">Uncharacterized protein</fullName>
    </submittedName>
</protein>